<dbReference type="SUPFAM" id="SSF53474">
    <property type="entry name" value="alpha/beta-Hydrolases"/>
    <property type="match status" value="1"/>
</dbReference>
<dbReference type="InterPro" id="IPR029058">
    <property type="entry name" value="AB_hydrolase_fold"/>
</dbReference>
<gene>
    <name evidence="2" type="ORF">C0Q92_20520</name>
</gene>
<protein>
    <submittedName>
        <fullName evidence="2">Uncharacterized protein</fullName>
    </submittedName>
</protein>
<name>A0A8G1ZLQ0_9ACTN</name>
<reference evidence="2 3" key="1">
    <citation type="submission" date="2017-12" db="EMBL/GenBank/DDBJ databases">
        <title>Population genomics insights into the ecological differentiation and adaptive evolution in streptomycetes.</title>
        <authorList>
            <person name="Li Y."/>
            <person name="Huang Y."/>
        </authorList>
    </citation>
    <scope>NUCLEOTIDE SEQUENCE [LARGE SCALE GENOMIC DNA]</scope>
    <source>
        <strain evidence="2 3">NBRC 100770</strain>
    </source>
</reference>
<dbReference type="Proteomes" id="UP000292693">
    <property type="component" value="Unassembled WGS sequence"/>
</dbReference>
<proteinExistence type="predicted"/>
<dbReference type="Gene3D" id="3.40.50.1820">
    <property type="entry name" value="alpha/beta hydrolase"/>
    <property type="match status" value="1"/>
</dbReference>
<comment type="caution">
    <text evidence="2">The sequence shown here is derived from an EMBL/GenBank/DDBJ whole genome shotgun (WGS) entry which is preliminary data.</text>
</comment>
<dbReference type="EMBL" id="PKLL01000025">
    <property type="protein sequence ID" value="RZE18495.1"/>
    <property type="molecule type" value="Genomic_DNA"/>
</dbReference>
<feature type="region of interest" description="Disordered" evidence="1">
    <location>
        <begin position="18"/>
        <end position="39"/>
    </location>
</feature>
<dbReference type="AlphaFoldDB" id="A0A8G1ZLQ0"/>
<evidence type="ECO:0000256" key="1">
    <source>
        <dbReference type="SAM" id="MobiDB-lite"/>
    </source>
</evidence>
<accession>A0A8G1ZLQ0</accession>
<organism evidence="2 3">
    <name type="scientific">Streptomyces albidoflavus</name>
    <dbReference type="NCBI Taxonomy" id="1886"/>
    <lineage>
        <taxon>Bacteria</taxon>
        <taxon>Bacillati</taxon>
        <taxon>Actinomycetota</taxon>
        <taxon>Actinomycetes</taxon>
        <taxon>Kitasatosporales</taxon>
        <taxon>Streptomycetaceae</taxon>
        <taxon>Streptomyces</taxon>
        <taxon>Streptomyces albidoflavus group</taxon>
    </lineage>
</organism>
<evidence type="ECO:0000313" key="3">
    <source>
        <dbReference type="Proteomes" id="UP000292693"/>
    </source>
</evidence>
<sequence length="121" mass="13020">MEDMGGSSARDRVRAGIVASGGTAAQLTPRGWDRRGPRDRWPTLYLPAGGDGDHTTWTTLFQVQEPAPLHDVLVVMPAMPLFGFWTDWWNGGKGGTYGHRELRGALPTLVDALGPAGPGPR</sequence>
<evidence type="ECO:0000313" key="2">
    <source>
        <dbReference type="EMBL" id="RZE18495.1"/>
    </source>
</evidence>